<evidence type="ECO:0000313" key="4">
    <source>
        <dbReference type="Proteomes" id="UP000321822"/>
    </source>
</evidence>
<organism evidence="3 4">
    <name type="scientific">Colwellia demingiae</name>
    <dbReference type="NCBI Taxonomy" id="89401"/>
    <lineage>
        <taxon>Bacteria</taxon>
        <taxon>Pseudomonadati</taxon>
        <taxon>Pseudomonadota</taxon>
        <taxon>Gammaproteobacteria</taxon>
        <taxon>Alteromonadales</taxon>
        <taxon>Colwelliaceae</taxon>
        <taxon>Colwellia</taxon>
    </lineage>
</organism>
<name>A0A5C6QE81_9GAMM</name>
<sequence length="254" mass="29321">MIKILYRLLLFSLLFTSSSIIAKQDLKIGVGNFSLFLGDENKQGLFLEITEEIFKQLPRYNVKFIYMSNYRLLHEINSGKRIDVACNIFSNSQVEGFLSAPIFRYTDVAVSKNSTELKINKVSDLKRFSVAAYQGAKDLLGDDFKEMALANSKYSEHSKPDETTYLMVAGQKDIRIGDIHIFLHDLADKRYINEEKIEAKDFTIHRLWPDVYSHMAFKDEMLRNSVNDVIKELTTDGTIEAIYLKHREPLHTSF</sequence>
<keyword evidence="1" id="KW-0732">Signal</keyword>
<evidence type="ECO:0000256" key="1">
    <source>
        <dbReference type="SAM" id="SignalP"/>
    </source>
</evidence>
<comment type="caution">
    <text evidence="3">The sequence shown here is derived from an EMBL/GenBank/DDBJ whole genome shotgun (WGS) entry which is preliminary data.</text>
</comment>
<dbReference type="Gene3D" id="3.40.190.10">
    <property type="entry name" value="Periplasmic binding protein-like II"/>
    <property type="match status" value="2"/>
</dbReference>
<feature type="signal peptide" evidence="1">
    <location>
        <begin position="1"/>
        <end position="22"/>
    </location>
</feature>
<feature type="domain" description="Solute-binding protein family 3/N-terminal" evidence="2">
    <location>
        <begin position="39"/>
        <end position="246"/>
    </location>
</feature>
<dbReference type="Pfam" id="PF00497">
    <property type="entry name" value="SBP_bac_3"/>
    <property type="match status" value="1"/>
</dbReference>
<keyword evidence="4" id="KW-1185">Reference proteome</keyword>
<dbReference type="Proteomes" id="UP000321822">
    <property type="component" value="Unassembled WGS sequence"/>
</dbReference>
<dbReference type="OrthoDB" id="6371790at2"/>
<feature type="chain" id="PRO_5023023150" evidence="1">
    <location>
        <begin position="23"/>
        <end position="254"/>
    </location>
</feature>
<evidence type="ECO:0000313" key="3">
    <source>
        <dbReference type="EMBL" id="TWX67159.1"/>
    </source>
</evidence>
<protein>
    <submittedName>
        <fullName evidence="3">Amino acid ABC transporter substrate-binding protein</fullName>
    </submittedName>
</protein>
<proteinExistence type="predicted"/>
<dbReference type="RefSeq" id="WP_146788494.1">
    <property type="nucleotide sequence ID" value="NZ_VOLT01000006.1"/>
</dbReference>
<dbReference type="SUPFAM" id="SSF53850">
    <property type="entry name" value="Periplasmic binding protein-like II"/>
    <property type="match status" value="1"/>
</dbReference>
<reference evidence="3 4" key="1">
    <citation type="submission" date="2019-07" db="EMBL/GenBank/DDBJ databases">
        <title>Genomes of sea-ice associated Colwellia species.</title>
        <authorList>
            <person name="Bowman J.P."/>
        </authorList>
    </citation>
    <scope>NUCLEOTIDE SEQUENCE [LARGE SCALE GENOMIC DNA]</scope>
    <source>
        <strain evidence="3 4">ACAM 459</strain>
    </source>
</reference>
<dbReference type="EMBL" id="VOLT01000006">
    <property type="protein sequence ID" value="TWX67159.1"/>
    <property type="molecule type" value="Genomic_DNA"/>
</dbReference>
<dbReference type="AlphaFoldDB" id="A0A5C6QE81"/>
<gene>
    <name evidence="3" type="ORF">ESZ36_12645</name>
</gene>
<accession>A0A5C6QE81</accession>
<dbReference type="InterPro" id="IPR001638">
    <property type="entry name" value="Solute-binding_3/MltF_N"/>
</dbReference>
<evidence type="ECO:0000259" key="2">
    <source>
        <dbReference type="Pfam" id="PF00497"/>
    </source>
</evidence>